<evidence type="ECO:0000313" key="3">
    <source>
        <dbReference type="EMBL" id="KIQ70903.1"/>
    </source>
</evidence>
<dbReference type="SUPFAM" id="SSF53756">
    <property type="entry name" value="UDP-Glycosyltransferase/glycogen phosphorylase"/>
    <property type="match status" value="1"/>
</dbReference>
<dbReference type="InterPro" id="IPR050194">
    <property type="entry name" value="Glycosyltransferase_grp1"/>
</dbReference>
<dbReference type="PANTHER" id="PTHR45947">
    <property type="entry name" value="SULFOQUINOVOSYL TRANSFERASE SQD2"/>
    <property type="match status" value="1"/>
</dbReference>
<dbReference type="eggNOG" id="COG0438">
    <property type="taxonomic scope" value="Bacteria"/>
</dbReference>
<dbReference type="InterPro" id="IPR028098">
    <property type="entry name" value="Glyco_trans_4-like_N"/>
</dbReference>
<name>A0A0D0QIK9_9RHOB</name>
<keyword evidence="4" id="KW-1185">Reference proteome</keyword>
<dbReference type="InterPro" id="IPR001296">
    <property type="entry name" value="Glyco_trans_1"/>
</dbReference>
<dbReference type="Pfam" id="PF00534">
    <property type="entry name" value="Glycos_transf_1"/>
    <property type="match status" value="1"/>
</dbReference>
<dbReference type="PANTHER" id="PTHR45947:SF15">
    <property type="entry name" value="TEICHURONIC ACID BIOSYNTHESIS GLYCOSYLTRANSFERASE TUAC-RELATED"/>
    <property type="match status" value="1"/>
</dbReference>
<protein>
    <submittedName>
        <fullName evidence="3">Glycosyltransferase</fullName>
    </submittedName>
</protein>
<dbReference type="Pfam" id="PF13439">
    <property type="entry name" value="Glyco_transf_4"/>
    <property type="match status" value="1"/>
</dbReference>
<accession>A0A0D0QIK9</accession>
<organism evidence="3 4">
    <name type="scientific">Wenxinia marina DSM 24838</name>
    <dbReference type="NCBI Taxonomy" id="1123501"/>
    <lineage>
        <taxon>Bacteria</taxon>
        <taxon>Pseudomonadati</taxon>
        <taxon>Pseudomonadota</taxon>
        <taxon>Alphaproteobacteria</taxon>
        <taxon>Rhodobacterales</taxon>
        <taxon>Roseobacteraceae</taxon>
        <taxon>Wenxinia</taxon>
    </lineage>
</organism>
<dbReference type="STRING" id="1123501.Wenmar_00277"/>
<gene>
    <name evidence="3" type="ORF">Wenmar_00277</name>
</gene>
<dbReference type="AlphaFoldDB" id="A0A0D0QIK9"/>
<dbReference type="PATRIC" id="fig|1123501.6.peg.335"/>
<proteinExistence type="predicted"/>
<dbReference type="Proteomes" id="UP000035100">
    <property type="component" value="Unassembled WGS sequence"/>
</dbReference>
<dbReference type="RefSeq" id="WP_018304407.1">
    <property type="nucleotide sequence ID" value="NZ_KB902313.1"/>
</dbReference>
<comment type="caution">
    <text evidence="3">The sequence shown here is derived from an EMBL/GenBank/DDBJ whole genome shotgun (WGS) entry which is preliminary data.</text>
</comment>
<reference evidence="3 4" key="1">
    <citation type="submission" date="2013-01" db="EMBL/GenBank/DDBJ databases">
        <authorList>
            <person name="Fiebig A."/>
            <person name="Goeker M."/>
            <person name="Klenk H.-P.P."/>
        </authorList>
    </citation>
    <scope>NUCLEOTIDE SEQUENCE [LARGE SCALE GENOMIC DNA]</scope>
    <source>
        <strain evidence="3 4">DSM 24838</strain>
    </source>
</reference>
<sequence>MSLSGPILYLTGEFPRASDTFIQREIAGLRAHGFDVRPASIRRTGPEHIVGPEQAAFQAETFHVLAATRNLTVLVRAKLHALRRPGRFLSTLALAWRTAPRGVKGRLFGLIYFAEALVLARHLQGIGAAHLHNHIAKSSGTVAMLASALSDVPYSFTLHGPDEFFAPEQWRLDAKIARATFVACISRFARSQAMLWSDPGHWDRLHVVHCGVDPARYTIGGAGPGTRLVFVGRLSVVKGVPVLLQALAAARRTRPELTLTLVGDGPDRRALEVEAQALDLGGAVRFLGYRGQDDVAAELAAHDMMVLPSFAEGVPVVLMEALAAGLPAIATRVGGVGELIVEGETGLTVPPGDVSALSDAILRLAGDPDLRRRLGVAGRALVADEFDADEEAARLGVLFMSYATGAPRPAIRPGDPS</sequence>
<evidence type="ECO:0000259" key="1">
    <source>
        <dbReference type="Pfam" id="PF00534"/>
    </source>
</evidence>
<evidence type="ECO:0000259" key="2">
    <source>
        <dbReference type="Pfam" id="PF13439"/>
    </source>
</evidence>
<evidence type="ECO:0000313" key="4">
    <source>
        <dbReference type="Proteomes" id="UP000035100"/>
    </source>
</evidence>
<dbReference type="CDD" id="cd03801">
    <property type="entry name" value="GT4_PimA-like"/>
    <property type="match status" value="1"/>
</dbReference>
<dbReference type="Gene3D" id="3.40.50.2000">
    <property type="entry name" value="Glycogen Phosphorylase B"/>
    <property type="match status" value="2"/>
</dbReference>
<keyword evidence="3" id="KW-0808">Transferase</keyword>
<dbReference type="EMBL" id="AONG01000003">
    <property type="protein sequence ID" value="KIQ70903.1"/>
    <property type="molecule type" value="Genomic_DNA"/>
</dbReference>
<dbReference type="GO" id="GO:0016757">
    <property type="term" value="F:glycosyltransferase activity"/>
    <property type="evidence" value="ECO:0007669"/>
    <property type="project" value="InterPro"/>
</dbReference>
<feature type="domain" description="Glycosyltransferase subfamily 4-like N-terminal" evidence="2">
    <location>
        <begin position="105"/>
        <end position="216"/>
    </location>
</feature>
<feature type="domain" description="Glycosyl transferase family 1" evidence="1">
    <location>
        <begin position="228"/>
        <end position="379"/>
    </location>
</feature>